<sequence>MTPKLENDAALATLLNKLSQENATPTTQAKKSTTSNQPEEPIGEATWSLGRVVNMLRRKAIIIGFASLAFAGLMGLQTSKTVPEFKGSFRLLVEPVVPKIPVSDQLTDTKSPQPSAEGLDYFTQIEVLYSPTLLKPLLKDVANRYPGSTFDAVVPKLAVERLGETKIIEISYSDSNPDKAQLILQKIAQGYLEYSRDERQAELKQSLKFVNQELPKIQRRVDQFNKALENLRQQYGFFDPTKYSENLEKQMLALAQQRQTLEGEIAVIQMRLKALKQKLGETVALSQSKSYQELLQQFQVMEQQIAVEAARFGPNSPNIQLLERQRENILPILLKEAERAVGDQLAAAESDFQITLTR</sequence>
<dbReference type="Proteomes" id="UP000625316">
    <property type="component" value="Unassembled WGS sequence"/>
</dbReference>
<evidence type="ECO:0000313" key="5">
    <source>
        <dbReference type="Proteomes" id="UP000625316"/>
    </source>
</evidence>
<dbReference type="PANTHER" id="PTHR32309">
    <property type="entry name" value="TYROSINE-PROTEIN KINASE"/>
    <property type="match status" value="1"/>
</dbReference>
<dbReference type="InterPro" id="IPR050445">
    <property type="entry name" value="Bact_polysacc_biosynth/exp"/>
</dbReference>
<dbReference type="AlphaFoldDB" id="A0A928Z7K6"/>
<feature type="coiled-coil region" evidence="1">
    <location>
        <begin position="214"/>
        <end position="278"/>
    </location>
</feature>
<dbReference type="PANTHER" id="PTHR32309:SF13">
    <property type="entry name" value="FERRIC ENTEROBACTIN TRANSPORT PROTEIN FEPE"/>
    <property type="match status" value="1"/>
</dbReference>
<feature type="compositionally biased region" description="Polar residues" evidence="2">
    <location>
        <begin position="17"/>
        <end position="38"/>
    </location>
</feature>
<accession>A0A928Z7K6</accession>
<evidence type="ECO:0008006" key="6">
    <source>
        <dbReference type="Google" id="ProtNLM"/>
    </source>
</evidence>
<feature type="region of interest" description="Disordered" evidence="2">
    <location>
        <begin position="17"/>
        <end position="42"/>
    </location>
</feature>
<protein>
    <recommendedName>
        <fullName evidence="6">Polysaccharide chain length determinant N-terminal domain-containing protein</fullName>
    </recommendedName>
</protein>
<evidence type="ECO:0000313" key="4">
    <source>
        <dbReference type="EMBL" id="MBE9033260.1"/>
    </source>
</evidence>
<feature type="non-terminal residue" evidence="4">
    <location>
        <position position="358"/>
    </location>
</feature>
<comment type="caution">
    <text evidence="4">The sequence shown here is derived from an EMBL/GenBank/DDBJ whole genome shotgun (WGS) entry which is preliminary data.</text>
</comment>
<gene>
    <name evidence="4" type="ORF">IQ266_26350</name>
</gene>
<evidence type="ECO:0000256" key="2">
    <source>
        <dbReference type="SAM" id="MobiDB-lite"/>
    </source>
</evidence>
<dbReference type="EMBL" id="JADEXQ010000169">
    <property type="protein sequence ID" value="MBE9033260.1"/>
    <property type="molecule type" value="Genomic_DNA"/>
</dbReference>
<dbReference type="RefSeq" id="WP_264328070.1">
    <property type="nucleotide sequence ID" value="NZ_JADEXQ010000169.1"/>
</dbReference>
<name>A0A928Z7K6_9CYAN</name>
<evidence type="ECO:0000256" key="3">
    <source>
        <dbReference type="SAM" id="Phobius"/>
    </source>
</evidence>
<dbReference type="GO" id="GO:0004713">
    <property type="term" value="F:protein tyrosine kinase activity"/>
    <property type="evidence" value="ECO:0007669"/>
    <property type="project" value="TreeGrafter"/>
</dbReference>
<dbReference type="Gene3D" id="1.20.5.300">
    <property type="match status" value="1"/>
</dbReference>
<keyword evidence="3" id="KW-0812">Transmembrane</keyword>
<evidence type="ECO:0000256" key="1">
    <source>
        <dbReference type="SAM" id="Coils"/>
    </source>
</evidence>
<organism evidence="4 5">
    <name type="scientific">Romeriopsis navalis LEGE 11480</name>
    <dbReference type="NCBI Taxonomy" id="2777977"/>
    <lineage>
        <taxon>Bacteria</taxon>
        <taxon>Bacillati</taxon>
        <taxon>Cyanobacteriota</taxon>
        <taxon>Cyanophyceae</taxon>
        <taxon>Leptolyngbyales</taxon>
        <taxon>Leptolyngbyaceae</taxon>
        <taxon>Romeriopsis</taxon>
        <taxon>Romeriopsis navalis</taxon>
    </lineage>
</organism>
<keyword evidence="3" id="KW-1133">Transmembrane helix</keyword>
<reference evidence="4" key="1">
    <citation type="submission" date="2020-10" db="EMBL/GenBank/DDBJ databases">
        <authorList>
            <person name="Castelo-Branco R."/>
            <person name="Eusebio N."/>
            <person name="Adriana R."/>
            <person name="Vieira A."/>
            <person name="Brugerolle De Fraissinette N."/>
            <person name="Rezende De Castro R."/>
            <person name="Schneider M.P."/>
            <person name="Vasconcelos V."/>
            <person name="Leao P.N."/>
        </authorList>
    </citation>
    <scope>NUCLEOTIDE SEQUENCE</scope>
    <source>
        <strain evidence="4">LEGE 11480</strain>
    </source>
</reference>
<dbReference type="GO" id="GO:0005886">
    <property type="term" value="C:plasma membrane"/>
    <property type="evidence" value="ECO:0007669"/>
    <property type="project" value="TreeGrafter"/>
</dbReference>
<keyword evidence="3" id="KW-0472">Membrane</keyword>
<feature type="transmembrane region" description="Helical" evidence="3">
    <location>
        <begin position="60"/>
        <end position="76"/>
    </location>
</feature>
<keyword evidence="1" id="KW-0175">Coiled coil</keyword>
<proteinExistence type="predicted"/>
<keyword evidence="5" id="KW-1185">Reference proteome</keyword>